<dbReference type="EnsemblMetazoa" id="Aqu2.1.36973_001">
    <property type="protein sequence ID" value="Aqu2.1.36973_001"/>
    <property type="gene ID" value="Aqu2.1.36973"/>
</dbReference>
<organism evidence="2">
    <name type="scientific">Amphimedon queenslandica</name>
    <name type="common">Sponge</name>
    <dbReference type="NCBI Taxonomy" id="400682"/>
    <lineage>
        <taxon>Eukaryota</taxon>
        <taxon>Metazoa</taxon>
        <taxon>Porifera</taxon>
        <taxon>Demospongiae</taxon>
        <taxon>Heteroscleromorpha</taxon>
        <taxon>Haplosclerida</taxon>
        <taxon>Niphatidae</taxon>
        <taxon>Amphimedon</taxon>
    </lineage>
</organism>
<accession>A0A1X7VAF1</accession>
<dbReference type="InParanoid" id="A0A1X7VAF1"/>
<evidence type="ECO:0000256" key="1">
    <source>
        <dbReference type="SAM" id="MobiDB-lite"/>
    </source>
</evidence>
<feature type="region of interest" description="Disordered" evidence="1">
    <location>
        <begin position="33"/>
        <end position="59"/>
    </location>
</feature>
<proteinExistence type="predicted"/>
<sequence length="74" mass="8640">MSEITTPPVSVVDHSQQLPEIEQLRAEIASFRQQFQPSASPRRPRIPPPRKQRSPIPFPQSYCWYHSRFGNSHQ</sequence>
<evidence type="ECO:0000313" key="2">
    <source>
        <dbReference type="EnsemblMetazoa" id="Aqu2.1.36973_001"/>
    </source>
</evidence>
<reference evidence="2" key="1">
    <citation type="submission" date="2017-05" db="UniProtKB">
        <authorList>
            <consortium name="EnsemblMetazoa"/>
        </authorList>
    </citation>
    <scope>IDENTIFICATION</scope>
</reference>
<protein>
    <submittedName>
        <fullName evidence="2">Uncharacterized protein</fullName>
    </submittedName>
</protein>
<name>A0A1X7VAF1_AMPQE</name>
<dbReference type="AlphaFoldDB" id="A0A1X7VAF1"/>
<feature type="compositionally biased region" description="Basic residues" evidence="1">
    <location>
        <begin position="42"/>
        <end position="53"/>
    </location>
</feature>